<dbReference type="Gene3D" id="3.40.50.1010">
    <property type="entry name" value="5'-nuclease"/>
    <property type="match status" value="1"/>
</dbReference>
<feature type="domain" description="PIN" evidence="9">
    <location>
        <begin position="3"/>
        <end position="123"/>
    </location>
</feature>
<dbReference type="GO" id="GO:0004540">
    <property type="term" value="F:RNA nuclease activity"/>
    <property type="evidence" value="ECO:0007669"/>
    <property type="project" value="InterPro"/>
</dbReference>
<dbReference type="EC" id="3.1.-.-" evidence="8"/>
<sequence length="130" mass="14573">MHLLDTNICIYIINVRPPQVLAKFREHPPGTVAISTVTGCELAFGVSKSQSERNHRALQMFMTPLEVLPFDESVVWEYAQIRSDLERQGQPIGSLDMMIAAHALALGAILVTNNIKEFSRVANLKIENWV</sequence>
<feature type="binding site" evidence="8">
    <location>
        <position position="96"/>
    </location>
    <ligand>
        <name>Mg(2+)</name>
        <dbReference type="ChEBI" id="CHEBI:18420"/>
    </ligand>
</feature>
<comment type="similarity">
    <text evidence="7 8">Belongs to the PINc/VapC protein family.</text>
</comment>
<comment type="caution">
    <text evidence="10">The sequence shown here is derived from an EMBL/GenBank/DDBJ whole genome shotgun (WGS) entry which is preliminary data.</text>
</comment>
<dbReference type="CDD" id="cd09881">
    <property type="entry name" value="PIN_VapC4-5_FitB-like"/>
    <property type="match status" value="1"/>
</dbReference>
<keyword evidence="5 8" id="KW-0378">Hydrolase</keyword>
<evidence type="ECO:0000256" key="1">
    <source>
        <dbReference type="ARBA" id="ARBA00001946"/>
    </source>
</evidence>
<organism evidence="10 11">
    <name type="scientific">Acidithiobacillus thiooxidans</name>
    <name type="common">Thiobacillus thiooxidans</name>
    <dbReference type="NCBI Taxonomy" id="930"/>
    <lineage>
        <taxon>Bacteria</taxon>
        <taxon>Pseudomonadati</taxon>
        <taxon>Pseudomonadota</taxon>
        <taxon>Acidithiobacillia</taxon>
        <taxon>Acidithiobacillales</taxon>
        <taxon>Acidithiobacillaceae</taxon>
        <taxon>Acidithiobacillus</taxon>
    </lineage>
</organism>
<keyword evidence="3 8" id="KW-0540">Nuclease</keyword>
<gene>
    <name evidence="8" type="primary">vapC</name>
    <name evidence="10" type="ORF">A6M23_02150</name>
</gene>
<keyword evidence="11" id="KW-1185">Reference proteome</keyword>
<dbReference type="RefSeq" id="WP_065975224.1">
    <property type="nucleotide sequence ID" value="NZ_LWRY01000012.1"/>
</dbReference>
<evidence type="ECO:0000256" key="5">
    <source>
        <dbReference type="ARBA" id="ARBA00022801"/>
    </source>
</evidence>
<evidence type="ECO:0000313" key="10">
    <source>
        <dbReference type="EMBL" id="OCX75571.1"/>
    </source>
</evidence>
<reference evidence="10" key="1">
    <citation type="journal article" date="2016" name="Int. J. Mol. Sci.">
        <title>Comparative genomics of the extreme acidophile Acidithiobacillus thiooxidans reveals intraspecific divergence and niche adaptation.</title>
        <authorList>
            <person name="Zhang X."/>
            <person name="Feng X."/>
            <person name="Tao J."/>
            <person name="Ma L."/>
            <person name="Xiao Y."/>
            <person name="Liang Y."/>
            <person name="Liu X."/>
            <person name="Yin H."/>
        </authorList>
    </citation>
    <scope>NUCLEOTIDE SEQUENCE [LARGE SCALE GENOMIC DNA]</scope>
    <source>
        <strain evidence="10">DXS-W</strain>
    </source>
</reference>
<dbReference type="PANTHER" id="PTHR33653">
    <property type="entry name" value="RIBONUCLEASE VAPC2"/>
    <property type="match status" value="1"/>
</dbReference>
<dbReference type="EMBL" id="LWRY01000012">
    <property type="protein sequence ID" value="OCX75571.1"/>
    <property type="molecule type" value="Genomic_DNA"/>
</dbReference>
<evidence type="ECO:0000256" key="3">
    <source>
        <dbReference type="ARBA" id="ARBA00022722"/>
    </source>
</evidence>
<keyword evidence="8" id="KW-0800">Toxin</keyword>
<evidence type="ECO:0000256" key="2">
    <source>
        <dbReference type="ARBA" id="ARBA00022649"/>
    </source>
</evidence>
<protein>
    <recommendedName>
        <fullName evidence="8">Ribonuclease VapC</fullName>
        <shortName evidence="8">RNase VapC</shortName>
        <ecNumber evidence="8">3.1.-.-</ecNumber>
    </recommendedName>
    <alternativeName>
        <fullName evidence="8">Toxin VapC</fullName>
    </alternativeName>
</protein>
<comment type="cofactor">
    <cofactor evidence="1 8">
        <name>Mg(2+)</name>
        <dbReference type="ChEBI" id="CHEBI:18420"/>
    </cofactor>
</comment>
<keyword evidence="2 8" id="KW-1277">Toxin-antitoxin system</keyword>
<comment type="function">
    <text evidence="8">Toxic component of a toxin-antitoxin (TA) system. An RNase.</text>
</comment>
<accession>A0A1C2IQD5</accession>
<evidence type="ECO:0000256" key="8">
    <source>
        <dbReference type="HAMAP-Rule" id="MF_00265"/>
    </source>
</evidence>
<dbReference type="InterPro" id="IPR029060">
    <property type="entry name" value="PIN-like_dom_sf"/>
</dbReference>
<dbReference type="OrthoDB" id="9796690at2"/>
<dbReference type="InterPro" id="IPR022907">
    <property type="entry name" value="VapC_family"/>
</dbReference>
<name>A0A1C2IQD5_ACITH</name>
<dbReference type="InterPro" id="IPR002716">
    <property type="entry name" value="PIN_dom"/>
</dbReference>
<evidence type="ECO:0000259" key="9">
    <source>
        <dbReference type="Pfam" id="PF01850"/>
    </source>
</evidence>
<proteinExistence type="inferred from homology"/>
<dbReference type="GO" id="GO:0016787">
    <property type="term" value="F:hydrolase activity"/>
    <property type="evidence" value="ECO:0007669"/>
    <property type="project" value="UniProtKB-KW"/>
</dbReference>
<feature type="binding site" evidence="8">
    <location>
        <position position="5"/>
    </location>
    <ligand>
        <name>Mg(2+)</name>
        <dbReference type="ChEBI" id="CHEBI:18420"/>
    </ligand>
</feature>
<dbReference type="Pfam" id="PF01850">
    <property type="entry name" value="PIN"/>
    <property type="match status" value="1"/>
</dbReference>
<evidence type="ECO:0000313" key="11">
    <source>
        <dbReference type="Proteomes" id="UP000095008"/>
    </source>
</evidence>
<evidence type="ECO:0000256" key="6">
    <source>
        <dbReference type="ARBA" id="ARBA00022842"/>
    </source>
</evidence>
<dbReference type="Proteomes" id="UP000095008">
    <property type="component" value="Unassembled WGS sequence"/>
</dbReference>
<keyword evidence="4 8" id="KW-0479">Metal-binding</keyword>
<dbReference type="GO" id="GO:0000287">
    <property type="term" value="F:magnesium ion binding"/>
    <property type="evidence" value="ECO:0007669"/>
    <property type="project" value="UniProtKB-UniRule"/>
</dbReference>
<dbReference type="GO" id="GO:0090729">
    <property type="term" value="F:toxin activity"/>
    <property type="evidence" value="ECO:0007669"/>
    <property type="project" value="UniProtKB-KW"/>
</dbReference>
<keyword evidence="6 8" id="KW-0460">Magnesium</keyword>
<evidence type="ECO:0000256" key="7">
    <source>
        <dbReference type="ARBA" id="ARBA00038093"/>
    </source>
</evidence>
<dbReference type="AlphaFoldDB" id="A0A1C2IQD5"/>
<dbReference type="HAMAP" id="MF_00265">
    <property type="entry name" value="VapC_Nob1"/>
    <property type="match status" value="1"/>
</dbReference>
<dbReference type="InterPro" id="IPR050556">
    <property type="entry name" value="Type_II_TA_system_RNase"/>
</dbReference>
<evidence type="ECO:0000256" key="4">
    <source>
        <dbReference type="ARBA" id="ARBA00022723"/>
    </source>
</evidence>
<dbReference type="PANTHER" id="PTHR33653:SF1">
    <property type="entry name" value="RIBONUCLEASE VAPC2"/>
    <property type="match status" value="1"/>
</dbReference>
<dbReference type="SUPFAM" id="SSF88723">
    <property type="entry name" value="PIN domain-like"/>
    <property type="match status" value="1"/>
</dbReference>